<dbReference type="Pfam" id="PF20587">
    <property type="entry name" value="DUF6789"/>
    <property type="match status" value="1"/>
</dbReference>
<evidence type="ECO:0000313" key="2">
    <source>
        <dbReference type="EMBL" id="GAD60581.1"/>
    </source>
</evidence>
<comment type="caution">
    <text evidence="2">The sequence shown here is derived from an EMBL/GenBank/DDBJ whole genome shotgun (WGS) entry which is preliminary data.</text>
</comment>
<organism evidence="2 3">
    <name type="scientific">Brevundimonas abyssalis TAR-001</name>
    <dbReference type="NCBI Taxonomy" id="1391729"/>
    <lineage>
        <taxon>Bacteria</taxon>
        <taxon>Pseudomonadati</taxon>
        <taxon>Pseudomonadota</taxon>
        <taxon>Alphaproteobacteria</taxon>
        <taxon>Caulobacterales</taxon>
        <taxon>Caulobacteraceae</taxon>
        <taxon>Brevundimonas</taxon>
    </lineage>
</organism>
<accession>A0A8E0TTW5</accession>
<dbReference type="EMBL" id="BATC01000089">
    <property type="protein sequence ID" value="GAD60581.1"/>
    <property type="molecule type" value="Genomic_DNA"/>
</dbReference>
<name>A0A8E0TTW5_9CAUL</name>
<gene>
    <name evidence="2" type="ORF">MBEBAB_2831</name>
</gene>
<evidence type="ECO:0000313" key="3">
    <source>
        <dbReference type="Proteomes" id="UP000016569"/>
    </source>
</evidence>
<dbReference type="RefSeq" id="WP_021698675.1">
    <property type="nucleotide sequence ID" value="NZ_BATC01000089.1"/>
</dbReference>
<dbReference type="AlphaFoldDB" id="A0A8E0TTW5"/>
<feature type="transmembrane region" description="Helical" evidence="1">
    <location>
        <begin position="124"/>
        <end position="146"/>
    </location>
</feature>
<keyword evidence="3" id="KW-1185">Reference proteome</keyword>
<feature type="transmembrane region" description="Helical" evidence="1">
    <location>
        <begin position="91"/>
        <end position="118"/>
    </location>
</feature>
<proteinExistence type="predicted"/>
<dbReference type="InterPro" id="IPR046739">
    <property type="entry name" value="DUF6789"/>
</dbReference>
<evidence type="ECO:0000256" key="1">
    <source>
        <dbReference type="SAM" id="Phobius"/>
    </source>
</evidence>
<sequence length="163" mass="17237">MMSRIQKGMIAGFAATAVVAILEVGKFYLTQSTGALAEVRIFPLILAAMVGMQGSYLVGWAIHFVSGTLILGPAFGILCPRMPTDTPATKGILFAVGAFILMSLTVAPMAGIGMFAMAAGFSTLIWLIFTHIVFGIAMGSIYGTLVQREKRHAREMAGAQPAH</sequence>
<protein>
    <submittedName>
        <fullName evidence="2">Uncharacterized protein</fullName>
    </submittedName>
</protein>
<keyword evidence="1" id="KW-0812">Transmembrane</keyword>
<keyword evidence="1" id="KW-1133">Transmembrane helix</keyword>
<dbReference type="Proteomes" id="UP000016569">
    <property type="component" value="Unassembled WGS sequence"/>
</dbReference>
<keyword evidence="1" id="KW-0472">Membrane</keyword>
<feature type="transmembrane region" description="Helical" evidence="1">
    <location>
        <begin position="61"/>
        <end position="79"/>
    </location>
</feature>
<reference evidence="3" key="1">
    <citation type="journal article" date="2013" name="Genome Announc.">
        <title>Draft Genome Sequence of the Dimorphic Prosthecate Bacterium Brevundimonas abyssalis TAR-001T.</title>
        <authorList>
            <person name="Tsubouchi T."/>
            <person name="Nishi S."/>
            <person name="Usui K."/>
            <person name="Shimane Y."/>
            <person name="Takaki Y."/>
            <person name="Maruyama T."/>
            <person name="Hatada Y."/>
        </authorList>
    </citation>
    <scope>NUCLEOTIDE SEQUENCE [LARGE SCALE GENOMIC DNA]</scope>
    <source>
        <strain evidence="3">TAR-001</strain>
    </source>
</reference>